<reference evidence="2" key="1">
    <citation type="submission" date="2017-08" db="EMBL/GenBank/DDBJ databases">
        <authorList>
            <person name="Polle J.E."/>
            <person name="Barry K."/>
            <person name="Cushman J."/>
            <person name="Schmutz J."/>
            <person name="Tran D."/>
            <person name="Hathwaick L.T."/>
            <person name="Yim W.C."/>
            <person name="Jenkins J."/>
            <person name="Mckie-Krisberg Z.M."/>
            <person name="Prochnik S."/>
            <person name="Lindquist E."/>
            <person name="Dockter R.B."/>
            <person name="Adam C."/>
            <person name="Molina H."/>
            <person name="Bunkerborg J."/>
            <person name="Jin E."/>
            <person name="Buchheim M."/>
            <person name="Magnuson J."/>
        </authorList>
    </citation>
    <scope>NUCLEOTIDE SEQUENCE</scope>
    <source>
        <strain evidence="2">CCAP 19/18</strain>
    </source>
</reference>
<dbReference type="Proteomes" id="UP000815325">
    <property type="component" value="Unassembled WGS sequence"/>
</dbReference>
<dbReference type="EMBL" id="MU073328">
    <property type="protein sequence ID" value="KAF5825396.1"/>
    <property type="molecule type" value="Genomic_DNA"/>
</dbReference>
<keyword evidence="3" id="KW-1185">Reference proteome</keyword>
<keyword evidence="1" id="KW-0732">Signal</keyword>
<evidence type="ECO:0000256" key="1">
    <source>
        <dbReference type="SAM" id="SignalP"/>
    </source>
</evidence>
<sequence length="229" mass="25413">MEPLLLVVQALHGLLSSQAQAMRGLPDQVRCKQREKATLRALLQLHYVTQRALIRCLEAGSSDNSCLVMQEKAIQQAAQALETNAATQNFLDAVSSSSLIHTQLAPRLQQERADSVEAEVQQMKQLVSSLGRPEGAAMNFTPQKAERIELVIRRLRGLEQNVDHQAQLARAIDQATEDLDYSDQNYAYGSTPFCSWAKVRAVMHAPTMESMRIAPMEAFHFVAGPRCGQ</sequence>
<proteinExistence type="predicted"/>
<evidence type="ECO:0000313" key="2">
    <source>
        <dbReference type="EMBL" id="KAF5825396.1"/>
    </source>
</evidence>
<organism evidence="2 3">
    <name type="scientific">Dunaliella salina</name>
    <name type="common">Green alga</name>
    <name type="synonym">Protococcus salinus</name>
    <dbReference type="NCBI Taxonomy" id="3046"/>
    <lineage>
        <taxon>Eukaryota</taxon>
        <taxon>Viridiplantae</taxon>
        <taxon>Chlorophyta</taxon>
        <taxon>core chlorophytes</taxon>
        <taxon>Chlorophyceae</taxon>
        <taxon>CS clade</taxon>
        <taxon>Chlamydomonadales</taxon>
        <taxon>Dunaliellaceae</taxon>
        <taxon>Dunaliella</taxon>
    </lineage>
</organism>
<protein>
    <submittedName>
        <fullName evidence="2">Uncharacterized protein</fullName>
    </submittedName>
</protein>
<feature type="chain" id="PRO_5045436771" evidence="1">
    <location>
        <begin position="22"/>
        <end position="229"/>
    </location>
</feature>
<accession>A0ABQ7FS40</accession>
<feature type="signal peptide" evidence="1">
    <location>
        <begin position="1"/>
        <end position="21"/>
    </location>
</feature>
<evidence type="ECO:0000313" key="3">
    <source>
        <dbReference type="Proteomes" id="UP000815325"/>
    </source>
</evidence>
<name>A0ABQ7FS40_DUNSA</name>
<comment type="caution">
    <text evidence="2">The sequence shown here is derived from an EMBL/GenBank/DDBJ whole genome shotgun (WGS) entry which is preliminary data.</text>
</comment>
<gene>
    <name evidence="2" type="ORF">DUNSADRAFT_10632</name>
</gene>